<evidence type="ECO:0000313" key="10">
    <source>
        <dbReference type="EMBL" id="CAF3780285.1"/>
    </source>
</evidence>
<dbReference type="Gene3D" id="2.120.10.30">
    <property type="entry name" value="TolB, C-terminal domain"/>
    <property type="match status" value="2"/>
</dbReference>
<dbReference type="EMBL" id="CAJOBS010002674">
    <property type="protein sequence ID" value="CAF4829275.1"/>
    <property type="molecule type" value="Genomic_DNA"/>
</dbReference>
<dbReference type="Proteomes" id="UP000663848">
    <property type="component" value="Unassembled WGS sequence"/>
</dbReference>
<evidence type="ECO:0000313" key="12">
    <source>
        <dbReference type="EMBL" id="CAF4496288.1"/>
    </source>
</evidence>
<evidence type="ECO:0000256" key="4">
    <source>
        <dbReference type="PROSITE-ProRule" id="PRU00504"/>
    </source>
</evidence>
<dbReference type="EMBL" id="CAJNXB010002623">
    <property type="protein sequence ID" value="CAF3265283.1"/>
    <property type="molecule type" value="Genomic_DNA"/>
</dbReference>
<organism evidence="7 16">
    <name type="scientific">Rotaria socialis</name>
    <dbReference type="NCBI Taxonomy" id="392032"/>
    <lineage>
        <taxon>Eukaryota</taxon>
        <taxon>Metazoa</taxon>
        <taxon>Spiralia</taxon>
        <taxon>Gnathifera</taxon>
        <taxon>Rotifera</taxon>
        <taxon>Eurotatoria</taxon>
        <taxon>Bdelloidea</taxon>
        <taxon>Philodinida</taxon>
        <taxon>Philodinidae</taxon>
        <taxon>Rotaria</taxon>
    </lineage>
</organism>
<feature type="coiled-coil region" evidence="5">
    <location>
        <begin position="5"/>
        <end position="32"/>
    </location>
</feature>
<dbReference type="PROSITE" id="PS51125">
    <property type="entry name" value="NHL"/>
    <property type="match status" value="2"/>
</dbReference>
<keyword evidence="2" id="KW-0677">Repeat</keyword>
<dbReference type="EMBL" id="CAJNYD010003399">
    <property type="protein sequence ID" value="CAF3506321.1"/>
    <property type="molecule type" value="Genomic_DNA"/>
</dbReference>
<dbReference type="Proteomes" id="UP000663865">
    <property type="component" value="Unassembled WGS sequence"/>
</dbReference>
<evidence type="ECO:0000256" key="5">
    <source>
        <dbReference type="SAM" id="Coils"/>
    </source>
</evidence>
<dbReference type="Proteomes" id="UP000663869">
    <property type="component" value="Unassembled WGS sequence"/>
</dbReference>
<dbReference type="SUPFAM" id="SSF63825">
    <property type="entry name" value="YWTD domain"/>
    <property type="match status" value="1"/>
</dbReference>
<dbReference type="AlphaFoldDB" id="A0A817VU14"/>
<dbReference type="EMBL" id="CAJNYT010000362">
    <property type="protein sequence ID" value="CAF3345670.1"/>
    <property type="molecule type" value="Genomic_DNA"/>
</dbReference>
<keyword evidence="17" id="KW-1185">Reference proteome</keyword>
<evidence type="ECO:0000256" key="2">
    <source>
        <dbReference type="ARBA" id="ARBA00022737"/>
    </source>
</evidence>
<evidence type="ECO:0000313" key="6">
    <source>
        <dbReference type="EMBL" id="CAF3265283.1"/>
    </source>
</evidence>
<evidence type="ECO:0000313" key="9">
    <source>
        <dbReference type="EMBL" id="CAF3614458.1"/>
    </source>
</evidence>
<evidence type="ECO:0000313" key="7">
    <source>
        <dbReference type="EMBL" id="CAF3345670.1"/>
    </source>
</evidence>
<dbReference type="Proteomes" id="UP000663862">
    <property type="component" value="Unassembled WGS sequence"/>
</dbReference>
<evidence type="ECO:0000256" key="1">
    <source>
        <dbReference type="ARBA" id="ARBA00022729"/>
    </source>
</evidence>
<feature type="repeat" description="NHL" evidence="4">
    <location>
        <begin position="408"/>
        <end position="439"/>
    </location>
</feature>
<dbReference type="Proteomes" id="UP000663872">
    <property type="component" value="Unassembled WGS sequence"/>
</dbReference>
<comment type="caution">
    <text evidence="7">The sequence shown here is derived from an EMBL/GenBank/DDBJ whole genome shotgun (WGS) entry which is preliminary data.</text>
</comment>
<dbReference type="Proteomes" id="UP000663825">
    <property type="component" value="Unassembled WGS sequence"/>
</dbReference>
<gene>
    <name evidence="10" type="ORF">FME351_LOCUS32468</name>
    <name evidence="7" type="ORF">GRG538_LOCUS5042</name>
    <name evidence="12" type="ORF">HFQ381_LOCUS27426</name>
    <name evidence="9" type="ORF">KIK155_LOCUS21590</name>
    <name evidence="8" type="ORF">LUA448_LOCUS25602</name>
    <name evidence="14" type="ORF">QYT958_LOCUS14138</name>
    <name evidence="6" type="ORF">TIS948_LOCUS16027</name>
    <name evidence="15" type="ORF">TOA249_LOCUS25148</name>
    <name evidence="13" type="ORF">TSG867_LOCUS26869</name>
    <name evidence="11" type="ORF">UJA718_LOCUS13682</name>
</gene>
<protein>
    <submittedName>
        <fullName evidence="7">Uncharacterized protein</fullName>
    </submittedName>
</protein>
<name>A0A817VU14_9BILA</name>
<keyword evidence="5" id="KW-0175">Coiled coil</keyword>
<dbReference type="EMBL" id="CAJOBR010001864">
    <property type="protein sequence ID" value="CAF4641118.1"/>
    <property type="molecule type" value="Genomic_DNA"/>
</dbReference>
<dbReference type="EMBL" id="CAJOBQ010002928">
    <property type="protein sequence ID" value="CAF4585720.1"/>
    <property type="molecule type" value="Genomic_DNA"/>
</dbReference>
<sequence length="441" mass="50299">MNEHHNELSEQLNQTEDHFNELKMEIDAQKRNPCNHTFMKQIDEWENQSIEKIHQLANEIRLELSSNVTRFATDLDTKLKQLTKEVIQCRQEQDFIDTDIQRCNEELKQLKDTLNSPPDFIIENEQTSFINKIRLSLKVTLNANTKWMKNGVTVAGGNGQDNGMNQLSNPHSLYVDDDQTVYIADFSNNRIMKVKYGETIGEVVAGGNGQGKSSNQLSNPTDVIIDKVNDSFIICDFGNKRVVRWPRQNGKNGETVISNIRCHGLTMDENRFLYVADSEKHEVRRFRIGENKGTIVAGGNGSGNRLDQLYYPTYVFVDREHSVYVSDRCNHRVMKWMKDAKQGMIVAGGQGQGNSLTQLSHPDGIFVDQSGNVYMSDRWNDRIMRWCQGATQGSVIAGGNDRGNQLDQFYGPIGLSFDREGNMYVTEDNNHRVQKFNNDQS</sequence>
<feature type="repeat" description="NHL" evidence="4">
    <location>
        <begin position="166"/>
        <end position="197"/>
    </location>
</feature>
<keyword evidence="3" id="KW-0325">Glycoprotein</keyword>
<reference evidence="7" key="1">
    <citation type="submission" date="2021-02" db="EMBL/GenBank/DDBJ databases">
        <authorList>
            <person name="Nowell W R."/>
        </authorList>
    </citation>
    <scope>NUCLEOTIDE SEQUENCE</scope>
</reference>
<dbReference type="InterPro" id="IPR001258">
    <property type="entry name" value="NHL_repeat"/>
</dbReference>
<dbReference type="EMBL" id="CAJNYU010004646">
    <property type="protein sequence ID" value="CAF3780285.1"/>
    <property type="molecule type" value="Genomic_DNA"/>
</dbReference>
<dbReference type="CDD" id="cd05819">
    <property type="entry name" value="NHL"/>
    <property type="match status" value="1"/>
</dbReference>
<dbReference type="EMBL" id="CAJOBO010003552">
    <property type="protein sequence ID" value="CAF4496288.1"/>
    <property type="molecule type" value="Genomic_DNA"/>
</dbReference>
<dbReference type="EMBL" id="CAJNYV010003836">
    <property type="protein sequence ID" value="CAF3614458.1"/>
    <property type="molecule type" value="Genomic_DNA"/>
</dbReference>
<dbReference type="EMBL" id="CAJOBP010001870">
    <property type="protein sequence ID" value="CAF4318102.1"/>
    <property type="molecule type" value="Genomic_DNA"/>
</dbReference>
<dbReference type="GO" id="GO:0005576">
    <property type="term" value="C:extracellular region"/>
    <property type="evidence" value="ECO:0007669"/>
    <property type="project" value="TreeGrafter"/>
</dbReference>
<evidence type="ECO:0000313" key="16">
    <source>
        <dbReference type="Proteomes" id="UP000663872"/>
    </source>
</evidence>
<dbReference type="PANTHER" id="PTHR10680">
    <property type="entry name" value="PEPTIDYL-GLYCINE ALPHA-AMIDATING MONOOXYGENASE"/>
    <property type="match status" value="1"/>
</dbReference>
<evidence type="ECO:0000313" key="15">
    <source>
        <dbReference type="EMBL" id="CAF4829275.1"/>
    </source>
</evidence>
<evidence type="ECO:0000313" key="8">
    <source>
        <dbReference type="EMBL" id="CAF3506321.1"/>
    </source>
</evidence>
<dbReference type="Proteomes" id="UP000663833">
    <property type="component" value="Unassembled WGS sequence"/>
</dbReference>
<keyword evidence="1" id="KW-0732">Signal</keyword>
<dbReference type="OrthoDB" id="10007523at2759"/>
<dbReference type="PANTHER" id="PTHR10680:SF28">
    <property type="entry name" value="SMP-30_GLUCONOLACTONASE_LRE-LIKE REGION DOMAIN-CONTAINING PROTEIN"/>
    <property type="match status" value="1"/>
</dbReference>
<proteinExistence type="predicted"/>
<dbReference type="Proteomes" id="UP000663851">
    <property type="component" value="Unassembled WGS sequence"/>
</dbReference>
<evidence type="ECO:0000313" key="11">
    <source>
        <dbReference type="EMBL" id="CAF4318102.1"/>
    </source>
</evidence>
<dbReference type="Pfam" id="PF01436">
    <property type="entry name" value="NHL"/>
    <property type="match status" value="3"/>
</dbReference>
<dbReference type="Proteomes" id="UP000663838">
    <property type="component" value="Unassembled WGS sequence"/>
</dbReference>
<evidence type="ECO:0000313" key="13">
    <source>
        <dbReference type="EMBL" id="CAF4585720.1"/>
    </source>
</evidence>
<evidence type="ECO:0000256" key="3">
    <source>
        <dbReference type="ARBA" id="ARBA00023180"/>
    </source>
</evidence>
<evidence type="ECO:0000313" key="17">
    <source>
        <dbReference type="Proteomes" id="UP000663873"/>
    </source>
</evidence>
<dbReference type="Proteomes" id="UP000663873">
    <property type="component" value="Unassembled WGS sequence"/>
</dbReference>
<dbReference type="InterPro" id="IPR011042">
    <property type="entry name" value="6-blade_b-propeller_TolB-like"/>
</dbReference>
<accession>A0A817VU14</accession>
<evidence type="ECO:0000313" key="14">
    <source>
        <dbReference type="EMBL" id="CAF4641118.1"/>
    </source>
</evidence>